<evidence type="ECO:0000256" key="6">
    <source>
        <dbReference type="ARBA" id="ARBA00023242"/>
    </source>
</evidence>
<evidence type="ECO:0000256" key="7">
    <source>
        <dbReference type="SAM" id="MobiDB-lite"/>
    </source>
</evidence>
<proteinExistence type="inferred from homology"/>
<dbReference type="SUPFAM" id="SSF53098">
    <property type="entry name" value="Ribonuclease H-like"/>
    <property type="match status" value="1"/>
</dbReference>
<sequence length="539" mass="61003">MAGDNSTRKRSCEKNSDVTCSEICKEENVPDKSELQDNNKKPRLSDSKQYANLKEELRKRKKRLQAIPRLTLKAVGENATLNIRNMEKRIPIFLSDIQHLLLYSLLGHHSPYLPARWCQLEKYNKISHTVVFVLEGLSSYHYVAYESMFPHIVSNLKHRLEVITPTVYGASITEELAAVPLTGTQSDKLIKQYGSLETALQTNGNVIKLLRSVFPMHSINSDEKFPTKNSSNRTLPPTDKFCRTKLLLSLWQMVEENYPVPLKGTLAERYGSYILTKDVYKEATSTSPMFGLDCEMCLTTSGNLELTRISIVDESMNVIYDSLVKPENTITNYLTRYSGITEDMLNDVTVTLHDVQQTLRSLLPPDAILVGQSLNSDLHTLKMMHPYIIDTSVIFNLTGDRYRKTKLQILAREFLEESIQDSKAGHCSTEDSKASMKLVKLKLSNSVDYGDAVLLGDRSMKVLKMETDNEKTKRALQKTEIKKYATSIFSHITKNKGTTAAIVGNDEVMSEYSKYLTNSSLNVMDDESFAKDDQVSTQL</sequence>
<protein>
    <submittedName>
        <fullName evidence="10">RNA exonuclease 5 isoform X2</fullName>
    </submittedName>
</protein>
<dbReference type="SMART" id="SM00479">
    <property type="entry name" value="EXOIII"/>
    <property type="match status" value="1"/>
</dbReference>
<dbReference type="Pfam" id="PF00929">
    <property type="entry name" value="RNase_T"/>
    <property type="match status" value="1"/>
</dbReference>
<dbReference type="Gene3D" id="3.30.420.10">
    <property type="entry name" value="Ribonuclease H-like superfamily/Ribonuclease H"/>
    <property type="match status" value="1"/>
</dbReference>
<evidence type="ECO:0000259" key="8">
    <source>
        <dbReference type="SMART" id="SM00479"/>
    </source>
</evidence>
<dbReference type="InterPro" id="IPR036397">
    <property type="entry name" value="RNaseH_sf"/>
</dbReference>
<dbReference type="AlphaFoldDB" id="A0A6J1QWJ6"/>
<dbReference type="InterPro" id="IPR034922">
    <property type="entry name" value="REX1-like_exo"/>
</dbReference>
<keyword evidence="3" id="KW-0540">Nuclease</keyword>
<keyword evidence="9" id="KW-1185">Reference proteome</keyword>
<organism evidence="9 10">
    <name type="scientific">Temnothorax curvispinosus</name>
    <dbReference type="NCBI Taxonomy" id="300111"/>
    <lineage>
        <taxon>Eukaryota</taxon>
        <taxon>Metazoa</taxon>
        <taxon>Ecdysozoa</taxon>
        <taxon>Arthropoda</taxon>
        <taxon>Hexapoda</taxon>
        <taxon>Insecta</taxon>
        <taxon>Pterygota</taxon>
        <taxon>Neoptera</taxon>
        <taxon>Endopterygota</taxon>
        <taxon>Hymenoptera</taxon>
        <taxon>Apocrita</taxon>
        <taxon>Aculeata</taxon>
        <taxon>Formicoidea</taxon>
        <taxon>Formicidae</taxon>
        <taxon>Myrmicinae</taxon>
        <taxon>Temnothorax</taxon>
    </lineage>
</organism>
<dbReference type="RefSeq" id="XP_024885010.1">
    <property type="nucleotide sequence ID" value="XM_025029242.1"/>
</dbReference>
<keyword evidence="5 10" id="KW-0269">Exonuclease</keyword>
<dbReference type="GO" id="GO:0003676">
    <property type="term" value="F:nucleic acid binding"/>
    <property type="evidence" value="ECO:0007669"/>
    <property type="project" value="InterPro"/>
</dbReference>
<dbReference type="InterPro" id="IPR047021">
    <property type="entry name" value="REXO1/3/4-like"/>
</dbReference>
<dbReference type="CTD" id="81691"/>
<comment type="subcellular location">
    <subcellularLocation>
        <location evidence="1">Nucleus</location>
    </subcellularLocation>
</comment>
<dbReference type="GO" id="GO:0004527">
    <property type="term" value="F:exonuclease activity"/>
    <property type="evidence" value="ECO:0007669"/>
    <property type="project" value="UniProtKB-KW"/>
</dbReference>
<dbReference type="CDD" id="cd06145">
    <property type="entry name" value="REX1_like"/>
    <property type="match status" value="1"/>
</dbReference>
<evidence type="ECO:0000256" key="2">
    <source>
        <dbReference type="ARBA" id="ARBA00006357"/>
    </source>
</evidence>
<gene>
    <name evidence="10" type="primary">LOC112463069</name>
</gene>
<dbReference type="PANTHER" id="PTHR12801:SF82">
    <property type="entry name" value="RNA EXONUCLEASE 5"/>
    <property type="match status" value="1"/>
</dbReference>
<evidence type="ECO:0000256" key="4">
    <source>
        <dbReference type="ARBA" id="ARBA00022801"/>
    </source>
</evidence>
<dbReference type="InterPro" id="IPR013520">
    <property type="entry name" value="Ribonucl_H"/>
</dbReference>
<evidence type="ECO:0000313" key="9">
    <source>
        <dbReference type="Proteomes" id="UP000504618"/>
    </source>
</evidence>
<dbReference type="GO" id="GO:0005634">
    <property type="term" value="C:nucleus"/>
    <property type="evidence" value="ECO:0007669"/>
    <property type="project" value="UniProtKB-SubCell"/>
</dbReference>
<dbReference type="Proteomes" id="UP000504618">
    <property type="component" value="Unplaced"/>
</dbReference>
<accession>A0A6J1QWJ6</accession>
<keyword evidence="6" id="KW-0539">Nucleus</keyword>
<keyword evidence="4" id="KW-0378">Hydrolase</keyword>
<evidence type="ECO:0000256" key="5">
    <source>
        <dbReference type="ARBA" id="ARBA00022839"/>
    </source>
</evidence>
<dbReference type="PANTHER" id="PTHR12801">
    <property type="entry name" value="RNA EXONUCLEASE REXO1 / RECO3 FAMILY MEMBER-RELATED"/>
    <property type="match status" value="1"/>
</dbReference>
<comment type="similarity">
    <text evidence="2">Belongs to the REXO1/REXO3 family.</text>
</comment>
<feature type="compositionally biased region" description="Basic and acidic residues" evidence="7">
    <location>
        <begin position="27"/>
        <end position="46"/>
    </location>
</feature>
<dbReference type="GeneID" id="112463069"/>
<evidence type="ECO:0000256" key="3">
    <source>
        <dbReference type="ARBA" id="ARBA00022722"/>
    </source>
</evidence>
<feature type="region of interest" description="Disordered" evidence="7">
    <location>
        <begin position="27"/>
        <end position="51"/>
    </location>
</feature>
<dbReference type="InterPro" id="IPR012337">
    <property type="entry name" value="RNaseH-like_sf"/>
</dbReference>
<evidence type="ECO:0000313" key="10">
    <source>
        <dbReference type="RefSeq" id="XP_024885010.1"/>
    </source>
</evidence>
<dbReference type="FunFam" id="3.30.420.10:FF:000019">
    <property type="entry name" value="RNA exonuclease NEF-sp"/>
    <property type="match status" value="1"/>
</dbReference>
<reference evidence="10" key="1">
    <citation type="submission" date="2025-08" db="UniProtKB">
        <authorList>
            <consortium name="RefSeq"/>
        </authorList>
    </citation>
    <scope>IDENTIFICATION</scope>
    <source>
        <tissue evidence="10">Whole body</tissue>
    </source>
</reference>
<feature type="domain" description="Exonuclease" evidence="8">
    <location>
        <begin position="288"/>
        <end position="448"/>
    </location>
</feature>
<name>A0A6J1QWJ6_9HYME</name>
<evidence type="ECO:0000256" key="1">
    <source>
        <dbReference type="ARBA" id="ARBA00004123"/>
    </source>
</evidence>